<feature type="signal peptide" evidence="8">
    <location>
        <begin position="1"/>
        <end position="21"/>
    </location>
</feature>
<proteinExistence type="inferred from homology"/>
<dbReference type="GO" id="GO:0034976">
    <property type="term" value="P:response to endoplasmic reticulum stress"/>
    <property type="evidence" value="ECO:0007669"/>
    <property type="project" value="TreeGrafter"/>
</dbReference>
<dbReference type="NCBIfam" id="TIGR01126">
    <property type="entry name" value="pdi_dom"/>
    <property type="match status" value="1"/>
</dbReference>
<protein>
    <recommendedName>
        <fullName evidence="9">Thioredoxin domain-containing protein</fullName>
    </recommendedName>
</protein>
<keyword evidence="11" id="KW-1185">Reference proteome</keyword>
<accession>A0AAE0G2D5</accession>
<evidence type="ECO:0000259" key="9">
    <source>
        <dbReference type="PROSITE" id="PS51352"/>
    </source>
</evidence>
<dbReference type="PANTHER" id="PTHR18929">
    <property type="entry name" value="PROTEIN DISULFIDE ISOMERASE"/>
    <property type="match status" value="1"/>
</dbReference>
<dbReference type="Pfam" id="PF00085">
    <property type="entry name" value="Thioredoxin"/>
    <property type="match status" value="1"/>
</dbReference>
<dbReference type="PROSITE" id="PS51352">
    <property type="entry name" value="THIOREDOXIN_2"/>
    <property type="match status" value="1"/>
</dbReference>
<keyword evidence="2 8" id="KW-0732">Signal</keyword>
<dbReference type="SUPFAM" id="SSF52833">
    <property type="entry name" value="Thioredoxin-like"/>
    <property type="match status" value="2"/>
</dbReference>
<dbReference type="InterPro" id="IPR017937">
    <property type="entry name" value="Thioredoxin_CS"/>
</dbReference>
<dbReference type="GO" id="GO:0003756">
    <property type="term" value="F:protein disulfide isomerase activity"/>
    <property type="evidence" value="ECO:0007669"/>
    <property type="project" value="InterPro"/>
</dbReference>
<keyword evidence="4" id="KW-1015">Disulfide bond</keyword>
<evidence type="ECO:0000256" key="2">
    <source>
        <dbReference type="ARBA" id="ARBA00022729"/>
    </source>
</evidence>
<dbReference type="GO" id="GO:0005783">
    <property type="term" value="C:endoplasmic reticulum"/>
    <property type="evidence" value="ECO:0007669"/>
    <property type="project" value="TreeGrafter"/>
</dbReference>
<dbReference type="PROSITE" id="PS00194">
    <property type="entry name" value="THIOREDOXIN_1"/>
    <property type="match status" value="1"/>
</dbReference>
<dbReference type="AlphaFoldDB" id="A0AAE0G2D5"/>
<dbReference type="InterPro" id="IPR036249">
    <property type="entry name" value="Thioredoxin-like_sf"/>
</dbReference>
<keyword evidence="3" id="KW-0677">Repeat</keyword>
<dbReference type="FunFam" id="3.40.30.10:FF:000107">
    <property type="entry name" value="Protein disulfide-isomerase 5-2"/>
    <property type="match status" value="1"/>
</dbReference>
<organism evidence="10 11">
    <name type="scientific">Cymbomonas tetramitiformis</name>
    <dbReference type="NCBI Taxonomy" id="36881"/>
    <lineage>
        <taxon>Eukaryota</taxon>
        <taxon>Viridiplantae</taxon>
        <taxon>Chlorophyta</taxon>
        <taxon>Pyramimonadophyceae</taxon>
        <taxon>Pyramimonadales</taxon>
        <taxon>Pyramimonadaceae</taxon>
        <taxon>Cymbomonas</taxon>
    </lineage>
</organism>
<evidence type="ECO:0000256" key="3">
    <source>
        <dbReference type="ARBA" id="ARBA00022737"/>
    </source>
</evidence>
<evidence type="ECO:0000256" key="7">
    <source>
        <dbReference type="RuleBase" id="RU004208"/>
    </source>
</evidence>
<evidence type="ECO:0000313" key="10">
    <source>
        <dbReference type="EMBL" id="KAK3269910.1"/>
    </source>
</evidence>
<dbReference type="CDD" id="cd02981">
    <property type="entry name" value="PDI_b_family"/>
    <property type="match status" value="1"/>
</dbReference>
<comment type="similarity">
    <text evidence="1 7">Belongs to the protein disulfide isomerase family.</text>
</comment>
<dbReference type="InterPro" id="IPR005788">
    <property type="entry name" value="PDI_thioredoxin-like_dom"/>
</dbReference>
<evidence type="ECO:0000313" key="11">
    <source>
        <dbReference type="Proteomes" id="UP001190700"/>
    </source>
</evidence>
<keyword evidence="6" id="KW-0676">Redox-active center</keyword>
<evidence type="ECO:0000256" key="4">
    <source>
        <dbReference type="ARBA" id="ARBA00023157"/>
    </source>
</evidence>
<feature type="chain" id="PRO_5042286812" description="Thioredoxin domain-containing protein" evidence="8">
    <location>
        <begin position="22"/>
        <end position="296"/>
    </location>
</feature>
<dbReference type="CDD" id="cd02961">
    <property type="entry name" value="PDI_a_family"/>
    <property type="match status" value="1"/>
</dbReference>
<dbReference type="PRINTS" id="PR00421">
    <property type="entry name" value="THIOREDOXIN"/>
</dbReference>
<reference evidence="10 11" key="1">
    <citation type="journal article" date="2015" name="Genome Biol. Evol.">
        <title>Comparative Genomics of a Bacterivorous Green Alga Reveals Evolutionary Causalities and Consequences of Phago-Mixotrophic Mode of Nutrition.</title>
        <authorList>
            <person name="Burns J.A."/>
            <person name="Paasch A."/>
            <person name="Narechania A."/>
            <person name="Kim E."/>
        </authorList>
    </citation>
    <scope>NUCLEOTIDE SEQUENCE [LARGE SCALE GENOMIC DNA]</scope>
    <source>
        <strain evidence="10 11">PLY_AMNH</strain>
    </source>
</reference>
<dbReference type="Gene3D" id="3.40.30.10">
    <property type="entry name" value="Glutaredoxin"/>
    <property type="match status" value="2"/>
</dbReference>
<name>A0AAE0G2D5_9CHLO</name>
<dbReference type="Proteomes" id="UP001190700">
    <property type="component" value="Unassembled WGS sequence"/>
</dbReference>
<evidence type="ECO:0000256" key="8">
    <source>
        <dbReference type="SAM" id="SignalP"/>
    </source>
</evidence>
<sequence length="296" mass="33206">MNPIRIAFVVFSVSPAILIQAFDEKDVLVATSSNFSETVLEVEYALVEFYAPWCGHCKKLAPDYAQAASELKQIVPKVNIVKVDADAHPDLGERFGVQSYPTIKWFRNGTSEEFDGDRTARAIVNFVEKATKESVISVQTLDEFSKLMDSNRAFILAFFETLEGAQWDLFLETAAMFPSVTFAQTSSKEVAAANDVQKLTFFRHFDAGNLKYDGEWNAQHLRNFVHENKLPLVVPFTNENSAMIFASLGFDHQVLLFAKGVMLGEATRLGSQVAQDFKGKVQFFHSMRIILKSAFC</sequence>
<dbReference type="InterPro" id="IPR013766">
    <property type="entry name" value="Thioredoxin_domain"/>
</dbReference>
<keyword evidence="5" id="KW-0413">Isomerase</keyword>
<dbReference type="Pfam" id="PF13848">
    <property type="entry name" value="Thioredoxin_6"/>
    <property type="match status" value="1"/>
</dbReference>
<evidence type="ECO:0000256" key="1">
    <source>
        <dbReference type="ARBA" id="ARBA00006347"/>
    </source>
</evidence>
<dbReference type="GO" id="GO:0006457">
    <property type="term" value="P:protein folding"/>
    <property type="evidence" value="ECO:0007669"/>
    <property type="project" value="TreeGrafter"/>
</dbReference>
<evidence type="ECO:0000256" key="5">
    <source>
        <dbReference type="ARBA" id="ARBA00023235"/>
    </source>
</evidence>
<feature type="domain" description="Thioredoxin" evidence="9">
    <location>
        <begin position="8"/>
        <end position="132"/>
    </location>
</feature>
<comment type="caution">
    <text evidence="10">The sequence shown here is derived from an EMBL/GenBank/DDBJ whole genome shotgun (WGS) entry which is preliminary data.</text>
</comment>
<evidence type="ECO:0000256" key="6">
    <source>
        <dbReference type="ARBA" id="ARBA00023284"/>
    </source>
</evidence>
<dbReference type="EMBL" id="LGRX02010678">
    <property type="protein sequence ID" value="KAK3269910.1"/>
    <property type="molecule type" value="Genomic_DNA"/>
</dbReference>
<gene>
    <name evidence="10" type="ORF">CYMTET_21667</name>
</gene>